<protein>
    <submittedName>
        <fullName evidence="2">Uncharacterized protein LOC113506077</fullName>
    </submittedName>
</protein>
<sequence>MNQGQIPLSTAEAVAAVPLPETTIPRDVLRLIPEYSGETNLLSLFLRKCKYVIERYQGTVERNEFLMQIITSKLKGKAAALISERGDFDTYNELKSLLIQHFGDPRSEECVAIELETLKIKHNESYLEFCSRIQDIRAILMSKVNQNSSLSLREAKRVIYNNTSLNVFMYNLPEHMVRIVRIKNPDSLEEALKHVLEEVNFQEQYNLRSKMLQHRPQSSLLPSRDKGFVFNSTNPKPILTQPPLQYNNNFRPLANQPQFKFGIPNQNFVRPNMPNQQNGFRPPLNQFGYKPPVQFGYRPPVFGPKQPQQFGYRPQVGQFGYRHPQPSGYQPPKALLNDRDVTMRTAPAPAKPQQGFPVNELYSDDERQYYNPNDAYNDNTYYNMTNDYDYDYTNMYSSDGCADQYPDAEYAENVDIPQSTESNKDSNDVQNFQINSIQSYQK</sequence>
<dbReference type="RefSeq" id="XP_026744739.1">
    <property type="nucleotide sequence ID" value="XM_026888938.1"/>
</dbReference>
<evidence type="ECO:0000313" key="2">
    <source>
        <dbReference type="RefSeq" id="XP_026744739.1"/>
    </source>
</evidence>
<gene>
    <name evidence="2" type="primary">LOC113506077</name>
</gene>
<organism evidence="1 2">
    <name type="scientific">Trichoplusia ni</name>
    <name type="common">Cabbage looper</name>
    <dbReference type="NCBI Taxonomy" id="7111"/>
    <lineage>
        <taxon>Eukaryota</taxon>
        <taxon>Metazoa</taxon>
        <taxon>Ecdysozoa</taxon>
        <taxon>Arthropoda</taxon>
        <taxon>Hexapoda</taxon>
        <taxon>Insecta</taxon>
        <taxon>Pterygota</taxon>
        <taxon>Neoptera</taxon>
        <taxon>Endopterygota</taxon>
        <taxon>Lepidoptera</taxon>
        <taxon>Glossata</taxon>
        <taxon>Ditrysia</taxon>
        <taxon>Noctuoidea</taxon>
        <taxon>Noctuidae</taxon>
        <taxon>Plusiinae</taxon>
        <taxon>Trichoplusia</taxon>
    </lineage>
</organism>
<evidence type="ECO:0000313" key="1">
    <source>
        <dbReference type="Proteomes" id="UP000322000"/>
    </source>
</evidence>
<dbReference type="Proteomes" id="UP000322000">
    <property type="component" value="Chromosome 28"/>
</dbReference>
<dbReference type="InParanoid" id="A0A7E5WW30"/>
<keyword evidence="1" id="KW-1185">Reference proteome</keyword>
<proteinExistence type="predicted"/>
<dbReference type="GeneID" id="113506077"/>
<name>A0A7E5WW30_TRINI</name>
<dbReference type="KEGG" id="tnl:113506077"/>
<dbReference type="AlphaFoldDB" id="A0A7E5WW30"/>
<reference evidence="2" key="1">
    <citation type="submission" date="2025-08" db="UniProtKB">
        <authorList>
            <consortium name="RefSeq"/>
        </authorList>
    </citation>
    <scope>IDENTIFICATION</scope>
</reference>
<dbReference type="OrthoDB" id="7488542at2759"/>
<accession>A0A7E5WW30</accession>